<keyword evidence="2" id="KW-0378">Hydrolase</keyword>
<reference evidence="2 3" key="2">
    <citation type="submission" date="2023-06" db="EMBL/GenBank/DDBJ databases">
        <title>Identification and characterization of horizontal gene transfer across gut microbiota members of farm animals based on homology search.</title>
        <authorList>
            <person name="Schwarzerova J."/>
            <person name="Nykrynova M."/>
            <person name="Jureckova K."/>
            <person name="Cejkova D."/>
            <person name="Rychlik I."/>
        </authorList>
    </citation>
    <scope>NUCLEOTIDE SEQUENCE [LARGE SCALE GENOMIC DNA]</scope>
    <source>
        <strain evidence="2 3">153_Feed</strain>
    </source>
</reference>
<dbReference type="RefSeq" id="WP_289511401.1">
    <property type="nucleotide sequence ID" value="NZ_JAUDEA010000008.1"/>
</dbReference>
<dbReference type="GO" id="GO:0004519">
    <property type="term" value="F:endonuclease activity"/>
    <property type="evidence" value="ECO:0007669"/>
    <property type="project" value="UniProtKB-KW"/>
</dbReference>
<feature type="domain" description="HNH nuclease" evidence="1">
    <location>
        <begin position="10"/>
        <end position="62"/>
    </location>
</feature>
<reference evidence="3" key="1">
    <citation type="submission" date="2023-06" db="EMBL/GenBank/DDBJ databases">
        <title>Identification and characterization of horizontal gene transfer across gut microbiota members of farm animals based on homology search.</title>
        <authorList>
            <person name="Zeman M."/>
            <person name="Kubasova T."/>
            <person name="Jahodarova E."/>
            <person name="Nykrynova M."/>
            <person name="Rychlik I."/>
        </authorList>
    </citation>
    <scope>NUCLEOTIDE SEQUENCE [LARGE SCALE GENOMIC DNA]</scope>
    <source>
        <strain evidence="3">153_Feed</strain>
    </source>
</reference>
<evidence type="ECO:0000259" key="1">
    <source>
        <dbReference type="Pfam" id="PF13391"/>
    </source>
</evidence>
<dbReference type="Pfam" id="PF13391">
    <property type="entry name" value="HNH_2"/>
    <property type="match status" value="1"/>
</dbReference>
<organism evidence="2 3">
    <name type="scientific">Thermophilibacter provencensis</name>
    <dbReference type="NCBI Taxonomy" id="1852386"/>
    <lineage>
        <taxon>Bacteria</taxon>
        <taxon>Bacillati</taxon>
        <taxon>Actinomycetota</taxon>
        <taxon>Coriobacteriia</taxon>
        <taxon>Coriobacteriales</taxon>
        <taxon>Atopobiaceae</taxon>
        <taxon>Thermophilibacter</taxon>
    </lineage>
</organism>
<keyword evidence="2" id="KW-0540">Nuclease</keyword>
<dbReference type="EMBL" id="JAUDEA010000008">
    <property type="protein sequence ID" value="MDM8271317.1"/>
    <property type="molecule type" value="Genomic_DNA"/>
</dbReference>
<keyword evidence="2" id="KW-0255">Endonuclease</keyword>
<name>A0ABT7V3Y6_9ACTN</name>
<dbReference type="Proteomes" id="UP001529256">
    <property type="component" value="Unassembled WGS sequence"/>
</dbReference>
<keyword evidence="3" id="KW-1185">Reference proteome</keyword>
<sequence>MLLANYGGTCCLTGIDIPALLTASHIKPWAVATPGERLMSSNGLLLNALHDRAFDRGLITLDDRYRVVVSSRVPHTPANDQWLCAFDGRKIALPGSDESTWPSLDFIHYHNDRVFERRV</sequence>
<evidence type="ECO:0000313" key="2">
    <source>
        <dbReference type="EMBL" id="MDM8271317.1"/>
    </source>
</evidence>
<dbReference type="InterPro" id="IPR003615">
    <property type="entry name" value="HNH_nuc"/>
</dbReference>
<protein>
    <submittedName>
        <fullName evidence="2">HNH endonuclease</fullName>
    </submittedName>
</protein>
<evidence type="ECO:0000313" key="3">
    <source>
        <dbReference type="Proteomes" id="UP001529256"/>
    </source>
</evidence>
<proteinExistence type="predicted"/>
<reference evidence="2 3" key="3">
    <citation type="submission" date="2023-06" db="EMBL/GenBank/DDBJ databases">
        <authorList>
            <person name="Zeman M."/>
            <person name="Kubasova T."/>
            <person name="Jahodarova E."/>
            <person name="Nykrynova M."/>
            <person name="Rychlik I."/>
        </authorList>
    </citation>
    <scope>NUCLEOTIDE SEQUENCE [LARGE SCALE GENOMIC DNA]</scope>
    <source>
        <strain evidence="2 3">153_Feed</strain>
    </source>
</reference>
<accession>A0ABT7V3Y6</accession>
<gene>
    <name evidence="2" type="ORF">QUW25_06500</name>
</gene>
<comment type="caution">
    <text evidence="2">The sequence shown here is derived from an EMBL/GenBank/DDBJ whole genome shotgun (WGS) entry which is preliminary data.</text>
</comment>